<dbReference type="PROSITE" id="PS00444">
    <property type="entry name" value="POLYPRENYL_SYNTHASE_2"/>
    <property type="match status" value="1"/>
</dbReference>
<comment type="similarity">
    <text evidence="2 12">Belongs to the FPP/GGPP synthase family.</text>
</comment>
<dbReference type="SFLD" id="SFLDG01017">
    <property type="entry name" value="Polyprenyl_Transferase_Like"/>
    <property type="match status" value="1"/>
</dbReference>
<reference evidence="13 14" key="1">
    <citation type="submission" date="2016-10" db="EMBL/GenBank/DDBJ databases">
        <title>The whole genome sequencing and assembly of Bacillus simplex DSM 1321 strain.</title>
        <authorList>
            <person name="Park M.-K."/>
            <person name="Lee Y.-J."/>
            <person name="Yi H."/>
            <person name="Bahn Y.-S."/>
            <person name="Kim J.F."/>
            <person name="Lee D.-W."/>
        </authorList>
    </citation>
    <scope>NUCLEOTIDE SEQUENCE [LARGE SCALE GENOMIC DNA]</scope>
    <source>
        <strain evidence="13 14">DSM 1321</strain>
    </source>
</reference>
<dbReference type="RefSeq" id="WP_063233095.1">
    <property type="nucleotide sequence ID" value="NZ_BCVO01000007.1"/>
</dbReference>
<dbReference type="GO" id="GO:0016114">
    <property type="term" value="P:terpenoid biosynthetic process"/>
    <property type="evidence" value="ECO:0007669"/>
    <property type="project" value="UniProtKB-ARBA"/>
</dbReference>
<keyword evidence="5 12" id="KW-0808">Transferase</keyword>
<dbReference type="Gene3D" id="1.10.600.10">
    <property type="entry name" value="Farnesyl Diphosphate Synthase"/>
    <property type="match status" value="1"/>
</dbReference>
<evidence type="ECO:0000256" key="7">
    <source>
        <dbReference type="ARBA" id="ARBA00022842"/>
    </source>
</evidence>
<dbReference type="PROSITE" id="PS00723">
    <property type="entry name" value="POLYPRENYL_SYNTHASE_1"/>
    <property type="match status" value="1"/>
</dbReference>
<proteinExistence type="inferred from homology"/>
<dbReference type="CDD" id="cd00685">
    <property type="entry name" value="Trans_IPPS_HT"/>
    <property type="match status" value="1"/>
</dbReference>
<comment type="catalytic activity">
    <reaction evidence="11">
        <text>isopentenyl diphosphate + (2E)-geranyl diphosphate = (2E,6E)-farnesyl diphosphate + diphosphate</text>
        <dbReference type="Rhea" id="RHEA:19361"/>
        <dbReference type="ChEBI" id="CHEBI:33019"/>
        <dbReference type="ChEBI" id="CHEBI:58057"/>
        <dbReference type="ChEBI" id="CHEBI:128769"/>
        <dbReference type="ChEBI" id="CHEBI:175763"/>
        <dbReference type="EC" id="2.5.1.10"/>
    </reaction>
</comment>
<evidence type="ECO:0000256" key="12">
    <source>
        <dbReference type="RuleBase" id="RU004466"/>
    </source>
</evidence>
<dbReference type="PANTHER" id="PTHR43281">
    <property type="entry name" value="FARNESYL DIPHOSPHATE SYNTHASE"/>
    <property type="match status" value="1"/>
</dbReference>
<dbReference type="GO" id="GO:0005737">
    <property type="term" value="C:cytoplasm"/>
    <property type="evidence" value="ECO:0007669"/>
    <property type="project" value="UniProtKB-ARBA"/>
</dbReference>
<protein>
    <recommendedName>
        <fullName evidence="4">Farnesyl diphosphate synthase</fullName>
        <ecNumber evidence="3">2.5.1.10</ecNumber>
    </recommendedName>
    <alternativeName>
        <fullName evidence="10">(2E,6E)-farnesyl diphosphate synthase</fullName>
    </alternativeName>
    <alternativeName>
        <fullName evidence="9">Geranyltranstransferase</fullName>
    </alternativeName>
</protein>
<dbReference type="InterPro" id="IPR053378">
    <property type="entry name" value="Prenyl_diphosphate_synthase"/>
</dbReference>
<dbReference type="AlphaFoldDB" id="A0A223ELX6"/>
<dbReference type="OrthoDB" id="9805316at2"/>
<evidence type="ECO:0000313" key="13">
    <source>
        <dbReference type="EMBL" id="ASS96269.1"/>
    </source>
</evidence>
<dbReference type="GO" id="GO:0004337">
    <property type="term" value="F:(2E,6E)-farnesyl diphosphate synthase activity"/>
    <property type="evidence" value="ECO:0007669"/>
    <property type="project" value="UniProtKB-EC"/>
</dbReference>
<dbReference type="NCBIfam" id="NF045485">
    <property type="entry name" value="FPPsyn"/>
    <property type="match status" value="1"/>
</dbReference>
<name>A0A223ELX6_9BACI</name>
<evidence type="ECO:0000256" key="3">
    <source>
        <dbReference type="ARBA" id="ARBA00012439"/>
    </source>
</evidence>
<dbReference type="GeneID" id="56475362"/>
<organism evidence="13 14">
    <name type="scientific">Peribacillus simplex NBRC 15720 = DSM 1321</name>
    <dbReference type="NCBI Taxonomy" id="1349754"/>
    <lineage>
        <taxon>Bacteria</taxon>
        <taxon>Bacillati</taxon>
        <taxon>Bacillota</taxon>
        <taxon>Bacilli</taxon>
        <taxon>Bacillales</taxon>
        <taxon>Bacillaceae</taxon>
        <taxon>Peribacillus</taxon>
    </lineage>
</organism>
<accession>A0A223ELX6</accession>
<evidence type="ECO:0000256" key="8">
    <source>
        <dbReference type="ARBA" id="ARBA00023229"/>
    </source>
</evidence>
<dbReference type="InterPro" id="IPR000092">
    <property type="entry name" value="Polyprenyl_synt"/>
</dbReference>
<keyword evidence="7" id="KW-0460">Magnesium</keyword>
<dbReference type="Pfam" id="PF00348">
    <property type="entry name" value="polyprenyl_synt"/>
    <property type="match status" value="1"/>
</dbReference>
<keyword evidence="8" id="KW-0414">Isoprene biosynthesis</keyword>
<dbReference type="InterPro" id="IPR008949">
    <property type="entry name" value="Isoprenoid_synthase_dom_sf"/>
</dbReference>
<keyword evidence="6" id="KW-0479">Metal-binding</keyword>
<comment type="cofactor">
    <cofactor evidence="1">
        <name>Mg(2+)</name>
        <dbReference type="ChEBI" id="CHEBI:18420"/>
    </cofactor>
</comment>
<evidence type="ECO:0000256" key="10">
    <source>
        <dbReference type="ARBA" id="ARBA00032873"/>
    </source>
</evidence>
<dbReference type="SUPFAM" id="SSF48576">
    <property type="entry name" value="Terpenoid synthases"/>
    <property type="match status" value="1"/>
</dbReference>
<evidence type="ECO:0000256" key="11">
    <source>
        <dbReference type="ARBA" id="ARBA00049399"/>
    </source>
</evidence>
<dbReference type="EMBL" id="CP017704">
    <property type="protein sequence ID" value="ASS96269.1"/>
    <property type="molecule type" value="Genomic_DNA"/>
</dbReference>
<dbReference type="InterPro" id="IPR033749">
    <property type="entry name" value="Polyprenyl_synt_CS"/>
</dbReference>
<gene>
    <name evidence="13" type="ORF">BS1321_21545</name>
</gene>
<dbReference type="PANTHER" id="PTHR43281:SF1">
    <property type="entry name" value="FARNESYL DIPHOSPHATE SYNTHASE"/>
    <property type="match status" value="1"/>
</dbReference>
<evidence type="ECO:0000256" key="6">
    <source>
        <dbReference type="ARBA" id="ARBA00022723"/>
    </source>
</evidence>
<sequence>MGTASFEMFSKEYKTVIEREIVEYVNKLKAPAVVKEAMIYSLEAGGKRIRPLLVFAVLEAFGKSLRMGIPAAAAIEMIHTYSLIHDDLPAMDDDDLRRGKPTNHKVFGEAVAILAGDALLTYSFQLVTEMIDPEVTAEMKLNLVSEIAKSAGAEGMVGGQVADMEGENKQLTLQELEYVHEHKTGKLLTASILSGAILAGANEEEQLHLRDFAYHLGLAFQIRDDILDIEGSVELIGKPVGSDVGNHKSTYPSLLTLQGAKEKLEHHIELAHAALGKTNLQTCLLNELTDLIANRNH</sequence>
<evidence type="ECO:0000256" key="2">
    <source>
        <dbReference type="ARBA" id="ARBA00006706"/>
    </source>
</evidence>
<evidence type="ECO:0000256" key="5">
    <source>
        <dbReference type="ARBA" id="ARBA00022679"/>
    </source>
</evidence>
<dbReference type="GO" id="GO:0046872">
    <property type="term" value="F:metal ion binding"/>
    <property type="evidence" value="ECO:0007669"/>
    <property type="project" value="UniProtKB-KW"/>
</dbReference>
<evidence type="ECO:0000256" key="9">
    <source>
        <dbReference type="ARBA" id="ARBA00032380"/>
    </source>
</evidence>
<dbReference type="EC" id="2.5.1.10" evidence="3"/>
<dbReference type="SFLD" id="SFLDS00005">
    <property type="entry name" value="Isoprenoid_Synthase_Type_I"/>
    <property type="match status" value="1"/>
</dbReference>
<evidence type="ECO:0000313" key="14">
    <source>
        <dbReference type="Proteomes" id="UP000214618"/>
    </source>
</evidence>
<dbReference type="Proteomes" id="UP000214618">
    <property type="component" value="Chromosome"/>
</dbReference>
<dbReference type="FunFam" id="1.10.600.10:FF:000001">
    <property type="entry name" value="Geranylgeranyl diphosphate synthase"/>
    <property type="match status" value="1"/>
</dbReference>
<evidence type="ECO:0000256" key="1">
    <source>
        <dbReference type="ARBA" id="ARBA00001946"/>
    </source>
</evidence>
<evidence type="ECO:0000256" key="4">
    <source>
        <dbReference type="ARBA" id="ARBA00015100"/>
    </source>
</evidence>